<evidence type="ECO:0000259" key="4">
    <source>
        <dbReference type="Pfam" id="PF13598"/>
    </source>
</evidence>
<evidence type="ECO:0000256" key="1">
    <source>
        <dbReference type="SAM" id="Coils"/>
    </source>
</evidence>
<dbReference type="PANTHER" id="PTHR38075:SF1">
    <property type="entry name" value="DUF4139 DOMAIN-CONTAINING PROTEIN"/>
    <property type="match status" value="1"/>
</dbReference>
<comment type="caution">
    <text evidence="5">The sequence shown here is derived from an EMBL/GenBank/DDBJ whole genome shotgun (WGS) entry which is preliminary data.</text>
</comment>
<feature type="region of interest" description="Disordered" evidence="2">
    <location>
        <begin position="32"/>
        <end position="51"/>
    </location>
</feature>
<reference evidence="5 6" key="1">
    <citation type="submission" date="2024-04" db="EMBL/GenBank/DDBJ databases">
        <title>Novel species of the genus Ideonella isolated from streams.</title>
        <authorList>
            <person name="Lu H."/>
        </authorList>
    </citation>
    <scope>NUCLEOTIDE SEQUENCE [LARGE SCALE GENOMIC DNA]</scope>
    <source>
        <strain evidence="5 6">DXS29W</strain>
    </source>
</reference>
<evidence type="ECO:0000256" key="3">
    <source>
        <dbReference type="SAM" id="SignalP"/>
    </source>
</evidence>
<dbReference type="Pfam" id="PF13598">
    <property type="entry name" value="DUF4139"/>
    <property type="match status" value="1"/>
</dbReference>
<protein>
    <submittedName>
        <fullName evidence="5">DUF4139 domain-containing protein</fullName>
    </submittedName>
</protein>
<feature type="domain" description="DUF4139" evidence="4">
    <location>
        <begin position="206"/>
        <end position="499"/>
    </location>
</feature>
<keyword evidence="3" id="KW-0732">Signal</keyword>
<evidence type="ECO:0000256" key="2">
    <source>
        <dbReference type="SAM" id="MobiDB-lite"/>
    </source>
</evidence>
<feature type="chain" id="PRO_5047338993" evidence="3">
    <location>
        <begin position="24"/>
        <end position="500"/>
    </location>
</feature>
<dbReference type="RefSeq" id="WP_341424363.1">
    <property type="nucleotide sequence ID" value="NZ_JBBUTG010000002.1"/>
</dbReference>
<organism evidence="5 6">
    <name type="scientific">Ideonella lacteola</name>
    <dbReference type="NCBI Taxonomy" id="2984193"/>
    <lineage>
        <taxon>Bacteria</taxon>
        <taxon>Pseudomonadati</taxon>
        <taxon>Pseudomonadota</taxon>
        <taxon>Betaproteobacteria</taxon>
        <taxon>Burkholderiales</taxon>
        <taxon>Sphaerotilaceae</taxon>
        <taxon>Ideonella</taxon>
    </lineage>
</organism>
<keyword evidence="1" id="KW-0175">Coiled coil</keyword>
<sequence length="500" mass="54238">MPHRSLSSSTSAVATLVLSGATAALVLSGATAAAESSPAGTGPRAERRSTLDDQQSVAITIYNQDLALVKDTRKVNIDEGAQRLALRDVSARIRPETAQLRSLSNPGSFSLLEQNFDFDLLTPAKLLEKYVGRTVRVVRTASNTGVETTETAEVLSANSGVVLKIGDRIETGAPGRIVFDGVPANLRDRPTLVTELQSRRAGPQDIELSYLTGGLSWRADYVAELSADDASLDLNGWVTLTNQSGTTYANAKLQLVAGDVNRVQEEVRRARKEVALAGAAAPMADAMAQESLFEYHLYTLNRPTTLAENQTKQVALMSASGVPVTKQLLFSGGDYYYQTSVGDIGQKLKAAVYVEFSNRESARLGLPLPKGVVRVYKRDSAGNAQFVGEDRIDHTPKNETVRLHLGDAFDVTADKKQTDFKRREPTNRASYVYESAYEIVLRNAKSEPVTVTVREPVPAEWTMLNETHPHTKAAAGTAEWRIAVPSGGSTTLKYRVLVRT</sequence>
<gene>
    <name evidence="5" type="ORF">AACH06_04135</name>
</gene>
<evidence type="ECO:0000313" key="5">
    <source>
        <dbReference type="EMBL" id="MEK8030003.1"/>
    </source>
</evidence>
<proteinExistence type="predicted"/>
<dbReference type="EMBL" id="JBBUTG010000002">
    <property type="protein sequence ID" value="MEK8030003.1"/>
    <property type="molecule type" value="Genomic_DNA"/>
</dbReference>
<feature type="signal peptide" evidence="3">
    <location>
        <begin position="1"/>
        <end position="23"/>
    </location>
</feature>
<evidence type="ECO:0000313" key="6">
    <source>
        <dbReference type="Proteomes" id="UP001371218"/>
    </source>
</evidence>
<accession>A0ABU9BKH9</accession>
<dbReference type="Proteomes" id="UP001371218">
    <property type="component" value="Unassembled WGS sequence"/>
</dbReference>
<dbReference type="PANTHER" id="PTHR38075">
    <property type="entry name" value="DUF4139 DOMAIN-CONTAINING PROTEIN"/>
    <property type="match status" value="1"/>
</dbReference>
<name>A0ABU9BKH9_9BURK</name>
<dbReference type="InterPro" id="IPR037291">
    <property type="entry name" value="DUF4139"/>
</dbReference>
<keyword evidence="6" id="KW-1185">Reference proteome</keyword>
<feature type="coiled-coil region" evidence="1">
    <location>
        <begin position="253"/>
        <end position="280"/>
    </location>
</feature>